<evidence type="ECO:0000313" key="2">
    <source>
        <dbReference type="Proteomes" id="UP000198862"/>
    </source>
</evidence>
<dbReference type="RefSeq" id="WP_091991320.1">
    <property type="nucleotide sequence ID" value="NZ_FOLO01000077.1"/>
</dbReference>
<dbReference type="EMBL" id="FOLO01000077">
    <property type="protein sequence ID" value="SFD63324.1"/>
    <property type="molecule type" value="Genomic_DNA"/>
</dbReference>
<keyword evidence="2" id="KW-1185">Reference proteome</keyword>
<dbReference type="STRING" id="1123010.SAMN02745724_05036"/>
<dbReference type="AlphaFoldDB" id="A0A1I1TXT2"/>
<proteinExistence type="predicted"/>
<reference evidence="1 2" key="1">
    <citation type="submission" date="2016-10" db="EMBL/GenBank/DDBJ databases">
        <authorList>
            <person name="de Groot N.N."/>
        </authorList>
    </citation>
    <scope>NUCLEOTIDE SEQUENCE [LARGE SCALE GENOMIC DNA]</scope>
    <source>
        <strain evidence="1 2">DSM 6059</strain>
    </source>
</reference>
<gene>
    <name evidence="1" type="ORF">SAMN02745724_05036</name>
</gene>
<name>A0A1I1TXT2_9GAMM</name>
<sequence length="288" mass="33672">MSNFTKSKQLISILKNESKLLNSISNLDFIFKACKKKPKCSSLYLEKSLLKQPETMDVSFAIFEGNYIHWFEYDNHKKIENDLVASEFLSLKKTKIHSQYQVIKCFLYERLKATRYVSRANFLFSRLHVVSRNLNIEHFGYMASRRAFSLRICSSLMSVEEVIEIYPFISSCIFSDDLTYLISLEFGVKLSLNISASIGSEFGLEIHSIKKGPLDWIRLFTYLERDKILTESQVNYLKEYAEKQFLLSKDSLNVLSIIEISHLKLSFHLKKIKDVKIYYKVSQLPFII</sequence>
<protein>
    <submittedName>
        <fullName evidence="1">Uncharacterized protein</fullName>
    </submittedName>
</protein>
<dbReference type="Proteomes" id="UP000198862">
    <property type="component" value="Unassembled WGS sequence"/>
</dbReference>
<accession>A0A1I1TXT2</accession>
<organism evidence="1 2">
    <name type="scientific">Pseudoalteromonas denitrificans DSM 6059</name>
    <dbReference type="NCBI Taxonomy" id="1123010"/>
    <lineage>
        <taxon>Bacteria</taxon>
        <taxon>Pseudomonadati</taxon>
        <taxon>Pseudomonadota</taxon>
        <taxon>Gammaproteobacteria</taxon>
        <taxon>Alteromonadales</taxon>
        <taxon>Pseudoalteromonadaceae</taxon>
        <taxon>Pseudoalteromonas</taxon>
    </lineage>
</organism>
<evidence type="ECO:0000313" key="1">
    <source>
        <dbReference type="EMBL" id="SFD63324.1"/>
    </source>
</evidence>